<evidence type="ECO:0000256" key="1">
    <source>
        <dbReference type="SAM" id="MobiDB-lite"/>
    </source>
</evidence>
<organism evidence="2 3">
    <name type="scientific">Saccharopolyspora erythraea</name>
    <name type="common">Streptomyces erythraeus</name>
    <dbReference type="NCBI Taxonomy" id="1836"/>
    <lineage>
        <taxon>Bacteria</taxon>
        <taxon>Bacillati</taxon>
        <taxon>Actinomycetota</taxon>
        <taxon>Actinomycetes</taxon>
        <taxon>Pseudonocardiales</taxon>
        <taxon>Pseudonocardiaceae</taxon>
        <taxon>Saccharopolyspora</taxon>
    </lineage>
</organism>
<evidence type="ECO:0000313" key="2">
    <source>
        <dbReference type="EMBL" id="GAA0555976.1"/>
    </source>
</evidence>
<dbReference type="RefSeq" id="WP_009949584.1">
    <property type="nucleotide sequence ID" value="NZ_BAAAGS010000068.1"/>
</dbReference>
<feature type="region of interest" description="Disordered" evidence="1">
    <location>
        <begin position="1"/>
        <end position="117"/>
    </location>
</feature>
<comment type="caution">
    <text evidence="2">The sequence shown here is derived from an EMBL/GenBank/DDBJ whole genome shotgun (WGS) entry which is preliminary data.</text>
</comment>
<feature type="compositionally biased region" description="Basic and acidic residues" evidence="1">
    <location>
        <begin position="60"/>
        <end position="79"/>
    </location>
</feature>
<name>A0ABN1DZS5_SACER</name>
<keyword evidence="3" id="KW-1185">Reference proteome</keyword>
<reference evidence="2 3" key="1">
    <citation type="journal article" date="2019" name="Int. J. Syst. Evol. Microbiol.">
        <title>The Global Catalogue of Microorganisms (GCM) 10K type strain sequencing project: providing services to taxonomists for standard genome sequencing and annotation.</title>
        <authorList>
            <consortium name="The Broad Institute Genomics Platform"/>
            <consortium name="The Broad Institute Genome Sequencing Center for Infectious Disease"/>
            <person name="Wu L."/>
            <person name="Ma J."/>
        </authorList>
    </citation>
    <scope>NUCLEOTIDE SEQUENCE [LARGE SCALE GENOMIC DNA]</scope>
    <source>
        <strain evidence="2 3">JCM 10303</strain>
    </source>
</reference>
<dbReference type="Proteomes" id="UP001500729">
    <property type="component" value="Unassembled WGS sequence"/>
</dbReference>
<sequence>MSDPLDATTPSPDEAPTQEPADPANLQSAPDLDEDELGVDPLESGVEPAEGWSPVAEGRPTPREQREGDSIDERLRSEEPEGPGSVEPPLAESRMHELDESIDQRAEQEVSDGATEE</sequence>
<evidence type="ECO:0000313" key="3">
    <source>
        <dbReference type="Proteomes" id="UP001500729"/>
    </source>
</evidence>
<protein>
    <recommendedName>
        <fullName evidence="4">DUF5709 domain-containing protein</fullName>
    </recommendedName>
</protein>
<feature type="compositionally biased region" description="Basic and acidic residues" evidence="1">
    <location>
        <begin position="93"/>
        <end position="108"/>
    </location>
</feature>
<evidence type="ECO:0008006" key="4">
    <source>
        <dbReference type="Google" id="ProtNLM"/>
    </source>
</evidence>
<proteinExistence type="predicted"/>
<accession>A0ABN1DZS5</accession>
<dbReference type="EMBL" id="BAAAGS010000068">
    <property type="protein sequence ID" value="GAA0555976.1"/>
    <property type="molecule type" value="Genomic_DNA"/>
</dbReference>
<gene>
    <name evidence="2" type="ORF">GCM10009533_62260</name>
</gene>